<evidence type="ECO:0000313" key="1">
    <source>
        <dbReference type="EMBL" id="SBW04321.1"/>
    </source>
</evidence>
<reference evidence="1" key="1">
    <citation type="submission" date="2016-04" db="EMBL/GenBank/DDBJ databases">
        <authorList>
            <person name="Evans L.H."/>
            <person name="Alamgir A."/>
            <person name="Owens N."/>
            <person name="Weber N.D."/>
            <person name="Virtaneva K."/>
            <person name="Barbian K."/>
            <person name="Babar A."/>
            <person name="Rosenke K."/>
        </authorList>
    </citation>
    <scope>NUCLEOTIDE SEQUENCE</scope>
    <source>
        <strain evidence="1">86-1</strain>
    </source>
</reference>
<dbReference type="AlphaFoldDB" id="A0A212JXY8"/>
<proteinExistence type="predicted"/>
<name>A0A212JXY8_9BACT</name>
<organism evidence="1">
    <name type="scientific">uncultured Dysgonomonas sp</name>
    <dbReference type="NCBI Taxonomy" id="206096"/>
    <lineage>
        <taxon>Bacteria</taxon>
        <taxon>Pseudomonadati</taxon>
        <taxon>Bacteroidota</taxon>
        <taxon>Bacteroidia</taxon>
        <taxon>Bacteroidales</taxon>
        <taxon>Dysgonomonadaceae</taxon>
        <taxon>Dysgonomonas</taxon>
        <taxon>environmental samples</taxon>
    </lineage>
</organism>
<accession>A0A212JXY8</accession>
<sequence>MCQPPVPFGSFGAMPKGIIKPNAVAIKTIELFHTDIPTYDYQSKHRAVLLIKKPQQKFRLRLSLK</sequence>
<dbReference type="EMBL" id="FLUM01000003">
    <property type="protein sequence ID" value="SBW04321.1"/>
    <property type="molecule type" value="Genomic_DNA"/>
</dbReference>
<gene>
    <name evidence="1" type="ORF">KL86DYS1_30809</name>
</gene>
<protein>
    <submittedName>
        <fullName evidence="1">Uncharacterized protein</fullName>
    </submittedName>
</protein>